<sequence length="78" mass="8816">MTDETKKKVEDKILGLVTEYAGKKRFKPIDIVKEMEKEFASEALTKDDIKGALKDLMDDEKLVYGYAGGSFLTLPENK</sequence>
<organism evidence="1 2">
    <name type="scientific">Candidatus Acidulodesulfobacterium acidiphilum</name>
    <dbReference type="NCBI Taxonomy" id="2597224"/>
    <lineage>
        <taxon>Bacteria</taxon>
        <taxon>Deltaproteobacteria</taxon>
        <taxon>Candidatus Acidulodesulfobacterales</taxon>
        <taxon>Candidatus Acidulodesulfobacterium</taxon>
    </lineage>
</organism>
<gene>
    <name evidence="1" type="ORF">EVJ48_06500</name>
</gene>
<proteinExistence type="predicted"/>
<evidence type="ECO:0000313" key="1">
    <source>
        <dbReference type="EMBL" id="RZV38613.1"/>
    </source>
</evidence>
<comment type="caution">
    <text evidence="1">The sequence shown here is derived from an EMBL/GenBank/DDBJ whole genome shotgun (WGS) entry which is preliminary data.</text>
</comment>
<reference evidence="1 2" key="1">
    <citation type="submission" date="2019-01" db="EMBL/GenBank/DDBJ databases">
        <title>Insights into ecological role of a new deltaproteobacterial order Candidatus Sinidesulfobacterales (Sva0485) by metagenomics and metatranscriptomics.</title>
        <authorList>
            <person name="Tan S."/>
            <person name="Liu J."/>
            <person name="Fang Y."/>
            <person name="Hedlund B."/>
            <person name="Lian Z.-H."/>
            <person name="Huang L.-Y."/>
            <person name="Li J.-T."/>
            <person name="Huang L.-N."/>
            <person name="Li W.-J."/>
            <person name="Jiang H.-C."/>
            <person name="Dong H.-L."/>
            <person name="Shu W.-S."/>
        </authorList>
    </citation>
    <scope>NUCLEOTIDE SEQUENCE [LARGE SCALE GENOMIC DNA]</scope>
    <source>
        <strain evidence="1">AP4</strain>
    </source>
</reference>
<dbReference type="InterPro" id="IPR036388">
    <property type="entry name" value="WH-like_DNA-bd_sf"/>
</dbReference>
<name>A0A520XBM3_9DELT</name>
<accession>A0A520XBM3</accession>
<dbReference type="AlphaFoldDB" id="A0A520XBM3"/>
<dbReference type="Gene3D" id="1.10.10.10">
    <property type="entry name" value="Winged helix-like DNA-binding domain superfamily/Winged helix DNA-binding domain"/>
    <property type="match status" value="1"/>
</dbReference>
<dbReference type="Proteomes" id="UP000322454">
    <property type="component" value="Unassembled WGS sequence"/>
</dbReference>
<evidence type="ECO:0000313" key="2">
    <source>
        <dbReference type="Proteomes" id="UP000322454"/>
    </source>
</evidence>
<evidence type="ECO:0008006" key="3">
    <source>
        <dbReference type="Google" id="ProtNLM"/>
    </source>
</evidence>
<dbReference type="EMBL" id="SHMQ01000016">
    <property type="protein sequence ID" value="RZV38613.1"/>
    <property type="molecule type" value="Genomic_DNA"/>
</dbReference>
<protein>
    <recommendedName>
        <fullName evidence="3">Sulfite reductase</fullName>
    </recommendedName>
</protein>